<dbReference type="STRING" id="3916.A0A1S3V2C4"/>
<keyword evidence="4 5" id="KW-0472">Membrane</keyword>
<evidence type="ECO:0000259" key="6">
    <source>
        <dbReference type="Pfam" id="PF03168"/>
    </source>
</evidence>
<keyword evidence="7" id="KW-1185">Reference proteome</keyword>
<feature type="domain" description="Late embryogenesis abundant protein LEA-2 subgroup" evidence="6">
    <location>
        <begin position="96"/>
        <end position="183"/>
    </location>
</feature>
<dbReference type="InterPro" id="IPR004864">
    <property type="entry name" value="LEA_2"/>
</dbReference>
<dbReference type="InterPro" id="IPR044839">
    <property type="entry name" value="NDR1-like"/>
</dbReference>
<evidence type="ECO:0000313" key="8">
    <source>
        <dbReference type="RefSeq" id="XP_014512299.1"/>
    </source>
</evidence>
<dbReference type="KEGG" id="vra:106770958"/>
<accession>A0A1S3V2C4</accession>
<proteinExistence type="predicted"/>
<evidence type="ECO:0000313" key="7">
    <source>
        <dbReference type="Proteomes" id="UP000087766"/>
    </source>
</evidence>
<reference evidence="8" key="2">
    <citation type="submission" date="2025-08" db="UniProtKB">
        <authorList>
            <consortium name="RefSeq"/>
        </authorList>
    </citation>
    <scope>IDENTIFICATION</scope>
    <source>
        <tissue evidence="8">Leaf</tissue>
    </source>
</reference>
<feature type="transmembrane region" description="Helical" evidence="5">
    <location>
        <begin position="34"/>
        <end position="61"/>
    </location>
</feature>
<gene>
    <name evidence="8" type="primary">LOC106770958</name>
</gene>
<dbReference type="GeneID" id="106770958"/>
<dbReference type="GO" id="GO:0005886">
    <property type="term" value="C:plasma membrane"/>
    <property type="evidence" value="ECO:0007669"/>
    <property type="project" value="TreeGrafter"/>
</dbReference>
<comment type="subcellular location">
    <subcellularLocation>
        <location evidence="1">Membrane</location>
        <topology evidence="1">Single-pass membrane protein</topology>
    </subcellularLocation>
</comment>
<evidence type="ECO:0000256" key="4">
    <source>
        <dbReference type="ARBA" id="ARBA00023136"/>
    </source>
</evidence>
<dbReference type="GO" id="GO:0098542">
    <property type="term" value="P:defense response to other organism"/>
    <property type="evidence" value="ECO:0007669"/>
    <property type="project" value="InterPro"/>
</dbReference>
<sequence>MADKQPPLNGAYYGPAIPPAEAPRPRRHRNCCCCLFSICWKILLALIIFLVIVFIIFYAVFQPRAFKLHVSDATLTQFNYTSSDNTLRYNLVLNFTAGNPNKKLDFYYESVESHVSYNGVTFASTEVLTLRDSFRQRRKSTNRLNGVYRGNYKTVLDEDEVKSLEEDEKKRVFHFSVRLNFKIKFMINDSAGSSTKAKAKCELEVPLSSKGETPVGTVFVSTYCRVHF</sequence>
<dbReference type="AlphaFoldDB" id="A0A1S3V2C4"/>
<dbReference type="Gramene" id="Vradi08g01040.1">
    <property type="protein sequence ID" value="Vradi08g01040.1"/>
    <property type="gene ID" value="Vradi08g01040"/>
</dbReference>
<name>A0A1S3V2C4_VIGRR</name>
<organism evidence="7 8">
    <name type="scientific">Vigna radiata var. radiata</name>
    <name type="common">Mung bean</name>
    <name type="synonym">Phaseolus aureus</name>
    <dbReference type="NCBI Taxonomy" id="3916"/>
    <lineage>
        <taxon>Eukaryota</taxon>
        <taxon>Viridiplantae</taxon>
        <taxon>Streptophyta</taxon>
        <taxon>Embryophyta</taxon>
        <taxon>Tracheophyta</taxon>
        <taxon>Spermatophyta</taxon>
        <taxon>Magnoliopsida</taxon>
        <taxon>eudicotyledons</taxon>
        <taxon>Gunneridae</taxon>
        <taxon>Pentapetalae</taxon>
        <taxon>rosids</taxon>
        <taxon>fabids</taxon>
        <taxon>Fabales</taxon>
        <taxon>Fabaceae</taxon>
        <taxon>Papilionoideae</taxon>
        <taxon>50 kb inversion clade</taxon>
        <taxon>NPAAA clade</taxon>
        <taxon>indigoferoid/millettioid clade</taxon>
        <taxon>Phaseoleae</taxon>
        <taxon>Vigna</taxon>
    </lineage>
</organism>
<evidence type="ECO:0000256" key="1">
    <source>
        <dbReference type="ARBA" id="ARBA00004167"/>
    </source>
</evidence>
<dbReference type="PANTHER" id="PTHR31234:SF2">
    <property type="entry name" value="OS05G0199100 PROTEIN"/>
    <property type="match status" value="1"/>
</dbReference>
<dbReference type="Proteomes" id="UP000087766">
    <property type="component" value="Chromosome 8"/>
</dbReference>
<evidence type="ECO:0000256" key="3">
    <source>
        <dbReference type="ARBA" id="ARBA00022989"/>
    </source>
</evidence>
<reference evidence="7" key="1">
    <citation type="journal article" date="2014" name="Nat. Commun.">
        <title>Genome sequence of mungbean and insights into evolution within Vigna species.</title>
        <authorList>
            <person name="Kang Y.J."/>
            <person name="Kim S.K."/>
            <person name="Kim M.Y."/>
            <person name="Lestari P."/>
            <person name="Kim K.H."/>
            <person name="Ha B.K."/>
            <person name="Jun T.H."/>
            <person name="Hwang W.J."/>
            <person name="Lee T."/>
            <person name="Lee J."/>
            <person name="Shim S."/>
            <person name="Yoon M.Y."/>
            <person name="Jang Y.E."/>
            <person name="Han K.S."/>
            <person name="Taeprayoon P."/>
            <person name="Yoon N."/>
            <person name="Somta P."/>
            <person name="Tanya P."/>
            <person name="Kim K.S."/>
            <person name="Gwag J.G."/>
            <person name="Moon J.K."/>
            <person name="Lee Y.H."/>
            <person name="Park B.S."/>
            <person name="Bombarely A."/>
            <person name="Doyle J.J."/>
            <person name="Jackson S.A."/>
            <person name="Schafleitner R."/>
            <person name="Srinives P."/>
            <person name="Varshney R.K."/>
            <person name="Lee S.H."/>
        </authorList>
    </citation>
    <scope>NUCLEOTIDE SEQUENCE [LARGE SCALE GENOMIC DNA]</scope>
    <source>
        <strain evidence="7">cv. VC1973A</strain>
    </source>
</reference>
<dbReference type="Pfam" id="PF03168">
    <property type="entry name" value="LEA_2"/>
    <property type="match status" value="1"/>
</dbReference>
<dbReference type="OrthoDB" id="1420721at2759"/>
<dbReference type="RefSeq" id="XP_014512299.1">
    <property type="nucleotide sequence ID" value="XM_014656813.2"/>
</dbReference>
<evidence type="ECO:0000256" key="2">
    <source>
        <dbReference type="ARBA" id="ARBA00022692"/>
    </source>
</evidence>
<protein>
    <submittedName>
        <fullName evidence="8">NDR1/HIN1-like protein 10</fullName>
    </submittedName>
</protein>
<evidence type="ECO:0000256" key="5">
    <source>
        <dbReference type="SAM" id="Phobius"/>
    </source>
</evidence>
<dbReference type="PANTHER" id="PTHR31234">
    <property type="entry name" value="LATE EMBRYOGENESIS ABUNDANT (LEA) HYDROXYPROLINE-RICH GLYCOPROTEIN FAMILY"/>
    <property type="match status" value="1"/>
</dbReference>
<keyword evidence="3 5" id="KW-1133">Transmembrane helix</keyword>
<keyword evidence="2 5" id="KW-0812">Transmembrane</keyword>